<gene>
    <name evidence="2" type="ORF">IP93_02955</name>
</gene>
<reference evidence="2 3" key="1">
    <citation type="journal article" date="2015" name="Stand. Genomic Sci.">
        <title>Genomic Encyclopedia of Bacterial and Archaeal Type Strains, Phase III: the genomes of soil and plant-associated and newly described type strains.</title>
        <authorList>
            <person name="Whitman W.B."/>
            <person name="Woyke T."/>
            <person name="Klenk H.P."/>
            <person name="Zhou Y."/>
            <person name="Lilburn T.G."/>
            <person name="Beck B.J."/>
            <person name="De Vos P."/>
            <person name="Vandamme P."/>
            <person name="Eisen J.A."/>
            <person name="Garrity G."/>
            <person name="Hugenholtz P."/>
            <person name="Kyrpides N.C."/>
        </authorList>
    </citation>
    <scope>NUCLEOTIDE SEQUENCE [LARGE SCALE GENOMIC DNA]</scope>
    <source>
        <strain evidence="2 3">CGMCC 1.10136</strain>
    </source>
</reference>
<dbReference type="Proteomes" id="UP000316471">
    <property type="component" value="Unassembled WGS sequence"/>
</dbReference>
<dbReference type="RefSeq" id="WP_425480055.1">
    <property type="nucleotide sequence ID" value="NZ_VLKP01000016.1"/>
</dbReference>
<dbReference type="EMBL" id="VLKP01000016">
    <property type="protein sequence ID" value="TWI06732.1"/>
    <property type="molecule type" value="Genomic_DNA"/>
</dbReference>
<evidence type="ECO:0000313" key="2">
    <source>
        <dbReference type="EMBL" id="TWI06732.1"/>
    </source>
</evidence>
<feature type="region of interest" description="Disordered" evidence="1">
    <location>
        <begin position="1"/>
        <end position="22"/>
    </location>
</feature>
<feature type="region of interest" description="Disordered" evidence="1">
    <location>
        <begin position="43"/>
        <end position="66"/>
    </location>
</feature>
<organism evidence="2 3">
    <name type="scientific">Aerolutibacter ruishenii</name>
    <dbReference type="NCBI Taxonomy" id="686800"/>
    <lineage>
        <taxon>Bacteria</taxon>
        <taxon>Pseudomonadati</taxon>
        <taxon>Pseudomonadota</taxon>
        <taxon>Gammaproteobacteria</taxon>
        <taxon>Lysobacterales</taxon>
        <taxon>Lysobacteraceae</taxon>
        <taxon>Aerolutibacter</taxon>
    </lineage>
</organism>
<evidence type="ECO:0000313" key="3">
    <source>
        <dbReference type="Proteomes" id="UP000316471"/>
    </source>
</evidence>
<sequence length="103" mass="10706">MPVSRCASDHHVSGPVRLPGTGTRLTSIRALLLAACVTLPLSACSRPEPPDKERPPEPQATAPARHTELRDAIQAPQDKARAVEGAVEDAAKAQRAAIEAAGG</sequence>
<name>A0A562LGJ5_9GAMM</name>
<accession>A0A562LGJ5</accession>
<evidence type="ECO:0000256" key="1">
    <source>
        <dbReference type="SAM" id="MobiDB-lite"/>
    </source>
</evidence>
<protein>
    <submittedName>
        <fullName evidence="2">Uncharacterized protein</fullName>
    </submittedName>
</protein>
<comment type="caution">
    <text evidence="2">The sequence shown here is derived from an EMBL/GenBank/DDBJ whole genome shotgun (WGS) entry which is preliminary data.</text>
</comment>
<keyword evidence="3" id="KW-1185">Reference proteome</keyword>
<dbReference type="AlphaFoldDB" id="A0A562LGJ5"/>
<proteinExistence type="predicted"/>